<gene>
    <name evidence="1" type="ORF">CUN61_06015</name>
</gene>
<organism evidence="1 2">
    <name type="scientific">Pseudomonas arsenicoxydans</name>
    <dbReference type="NCBI Taxonomy" id="702115"/>
    <lineage>
        <taxon>Bacteria</taxon>
        <taxon>Pseudomonadati</taxon>
        <taxon>Pseudomonadota</taxon>
        <taxon>Gammaproteobacteria</taxon>
        <taxon>Pseudomonadales</taxon>
        <taxon>Pseudomonadaceae</taxon>
        <taxon>Pseudomonas</taxon>
    </lineage>
</organism>
<dbReference type="SUPFAM" id="SSF55729">
    <property type="entry name" value="Acyl-CoA N-acyltransferases (Nat)"/>
    <property type="match status" value="1"/>
</dbReference>
<dbReference type="RefSeq" id="WP_208670906.1">
    <property type="nucleotide sequence ID" value="NZ_CP024767.1"/>
</dbReference>
<dbReference type="GO" id="GO:0016740">
    <property type="term" value="F:transferase activity"/>
    <property type="evidence" value="ECO:0007669"/>
    <property type="project" value="UniProtKB-KW"/>
</dbReference>
<accession>A0A4V0YJG4</accession>
<evidence type="ECO:0000313" key="2">
    <source>
        <dbReference type="Proteomes" id="UP000291121"/>
    </source>
</evidence>
<dbReference type="InterPro" id="IPR016181">
    <property type="entry name" value="Acyl_CoA_acyltransferase"/>
</dbReference>
<dbReference type="EMBL" id="CP024767">
    <property type="protein sequence ID" value="QAY83554.1"/>
    <property type="molecule type" value="Genomic_DNA"/>
</dbReference>
<dbReference type="AlphaFoldDB" id="A0A4V0YJG4"/>
<sequence>MRRKGKGTELRDQTLKSNARKLAHKTFAKDCAAQGLEIDMSVISFDPITSAAIDASHLWTEAVLYPWDSIPDWKCKDPKGFDLAIWYAQKLCGLCYATPRRSTVCIKIILLQGHPDKTHPLRGSIAQMALLAAEFYARMLGCKEIEIQDPDPNVVSYYQELGFNFDETNRLVIYVDGQ</sequence>
<keyword evidence="1" id="KW-0808">Transferase</keyword>
<evidence type="ECO:0000313" key="1">
    <source>
        <dbReference type="EMBL" id="QAY83554.1"/>
    </source>
</evidence>
<name>A0A4V0YJG4_9PSED</name>
<protein>
    <submittedName>
        <fullName evidence="1">N-acetyltransferase</fullName>
    </submittedName>
</protein>
<reference evidence="1 2" key="1">
    <citation type="submission" date="2017-11" db="EMBL/GenBank/DDBJ databases">
        <title>Genome sequence of Pseudomonas arsenicoxydans ACM1.</title>
        <authorList>
            <person name="Nascimento F.X."/>
        </authorList>
    </citation>
    <scope>NUCLEOTIDE SEQUENCE [LARGE SCALE GENOMIC DNA]</scope>
    <source>
        <strain evidence="1 2">ACM1</strain>
    </source>
</reference>
<dbReference type="Proteomes" id="UP000291121">
    <property type="component" value="Chromosome"/>
</dbReference>
<proteinExistence type="predicted"/>
<keyword evidence="2" id="KW-1185">Reference proteome</keyword>